<organism evidence="1 2">
    <name type="scientific">Trichomalopsis sarcophagae</name>
    <dbReference type="NCBI Taxonomy" id="543379"/>
    <lineage>
        <taxon>Eukaryota</taxon>
        <taxon>Metazoa</taxon>
        <taxon>Ecdysozoa</taxon>
        <taxon>Arthropoda</taxon>
        <taxon>Hexapoda</taxon>
        <taxon>Insecta</taxon>
        <taxon>Pterygota</taxon>
        <taxon>Neoptera</taxon>
        <taxon>Endopterygota</taxon>
        <taxon>Hymenoptera</taxon>
        <taxon>Apocrita</taxon>
        <taxon>Proctotrupomorpha</taxon>
        <taxon>Chalcidoidea</taxon>
        <taxon>Pteromalidae</taxon>
        <taxon>Pteromalinae</taxon>
        <taxon>Trichomalopsis</taxon>
    </lineage>
</organism>
<evidence type="ECO:0000313" key="2">
    <source>
        <dbReference type="Proteomes" id="UP000215335"/>
    </source>
</evidence>
<reference evidence="1 2" key="1">
    <citation type="journal article" date="2017" name="Curr. Biol.">
        <title>The Evolution of Venom by Co-option of Single-Copy Genes.</title>
        <authorList>
            <person name="Martinson E.O."/>
            <person name="Mrinalini"/>
            <person name="Kelkar Y.D."/>
            <person name="Chang C.H."/>
            <person name="Werren J.H."/>
        </authorList>
    </citation>
    <scope>NUCLEOTIDE SEQUENCE [LARGE SCALE GENOMIC DNA]</scope>
    <source>
        <strain evidence="1 2">Alberta</strain>
        <tissue evidence="1">Whole body</tissue>
    </source>
</reference>
<gene>
    <name evidence="1" type="ORF">TSAR_009070</name>
</gene>
<dbReference type="AlphaFoldDB" id="A0A232FFP5"/>
<evidence type="ECO:0008006" key="3">
    <source>
        <dbReference type="Google" id="ProtNLM"/>
    </source>
</evidence>
<name>A0A232FFP5_9HYME</name>
<accession>A0A232FFP5</accession>
<protein>
    <recommendedName>
        <fullName evidence="3">HTH psq-type domain-containing protein</fullName>
    </recommendedName>
</protein>
<keyword evidence="2" id="KW-1185">Reference proteome</keyword>
<dbReference type="Proteomes" id="UP000215335">
    <property type="component" value="Unassembled WGS sequence"/>
</dbReference>
<dbReference type="OrthoDB" id="7544291at2759"/>
<proteinExistence type="predicted"/>
<evidence type="ECO:0000313" key="1">
    <source>
        <dbReference type="EMBL" id="OXU29586.1"/>
    </source>
</evidence>
<sequence length="138" mass="15839">MTAKVFEIPIATLGRRISDIKAGKKVSFAPAMVRFKPTFSKELEEQLVSYVQALDRDLKPFKRDDFLKLSYDLACHLNLPHQFNLQLKSAGRKFYYDFVKQHPNCFTQKQDDAASRIAAKYLRSLNPIESEIEILVGA</sequence>
<comment type="caution">
    <text evidence="1">The sequence shown here is derived from an EMBL/GenBank/DDBJ whole genome shotgun (WGS) entry which is preliminary data.</text>
</comment>
<dbReference type="EMBL" id="NNAY01000271">
    <property type="protein sequence ID" value="OXU29586.1"/>
    <property type="molecule type" value="Genomic_DNA"/>
</dbReference>